<proteinExistence type="inferred from homology"/>
<dbReference type="AlphaFoldDB" id="A0A6A6HZU7"/>
<dbReference type="GO" id="GO:0003676">
    <property type="term" value="F:nucleic acid binding"/>
    <property type="evidence" value="ECO:0007669"/>
    <property type="project" value="InterPro"/>
</dbReference>
<dbReference type="InterPro" id="IPR036397">
    <property type="entry name" value="RNaseH_sf"/>
</dbReference>
<dbReference type="Proteomes" id="UP000800094">
    <property type="component" value="Unassembled WGS sequence"/>
</dbReference>
<organism evidence="11 12">
    <name type="scientific">Trematosphaeria pertusa</name>
    <dbReference type="NCBI Taxonomy" id="390896"/>
    <lineage>
        <taxon>Eukaryota</taxon>
        <taxon>Fungi</taxon>
        <taxon>Dikarya</taxon>
        <taxon>Ascomycota</taxon>
        <taxon>Pezizomycotina</taxon>
        <taxon>Dothideomycetes</taxon>
        <taxon>Pleosporomycetidae</taxon>
        <taxon>Pleosporales</taxon>
        <taxon>Massarineae</taxon>
        <taxon>Trematosphaeriaceae</taxon>
        <taxon>Trematosphaeria</taxon>
    </lineage>
</organism>
<evidence type="ECO:0000256" key="9">
    <source>
        <dbReference type="ARBA" id="ARBA00022842"/>
    </source>
</evidence>
<dbReference type="InterPro" id="IPR002156">
    <property type="entry name" value="RNaseH_domain"/>
</dbReference>
<dbReference type="Pfam" id="PF00075">
    <property type="entry name" value="RNase_H"/>
    <property type="match status" value="1"/>
</dbReference>
<dbReference type="InterPro" id="IPR009027">
    <property type="entry name" value="Ribosomal_bL9/RNase_H1_N"/>
</dbReference>
<dbReference type="GO" id="GO:0043137">
    <property type="term" value="P:DNA replication, removal of RNA primer"/>
    <property type="evidence" value="ECO:0007669"/>
    <property type="project" value="TreeGrafter"/>
</dbReference>
<dbReference type="Gene3D" id="3.30.420.10">
    <property type="entry name" value="Ribonuclease H-like superfamily/Ribonuclease H"/>
    <property type="match status" value="1"/>
</dbReference>
<dbReference type="OrthoDB" id="407198at2759"/>
<protein>
    <recommendedName>
        <fullName evidence="4">ribonuclease H</fullName>
        <ecNumber evidence="4">3.1.26.4</ecNumber>
    </recommendedName>
</protein>
<keyword evidence="12" id="KW-1185">Reference proteome</keyword>
<gene>
    <name evidence="11" type="ORF">BU26DRAFT_523617</name>
</gene>
<evidence type="ECO:0000256" key="6">
    <source>
        <dbReference type="ARBA" id="ARBA00022723"/>
    </source>
</evidence>
<dbReference type="RefSeq" id="XP_033678282.1">
    <property type="nucleotide sequence ID" value="XM_033830084.1"/>
</dbReference>
<dbReference type="PROSITE" id="PS50879">
    <property type="entry name" value="RNASE_H_1"/>
    <property type="match status" value="1"/>
</dbReference>
<dbReference type="InterPro" id="IPR037056">
    <property type="entry name" value="RNase_H1_N_sf"/>
</dbReference>
<dbReference type="PANTHER" id="PTHR10642:SF26">
    <property type="entry name" value="RIBONUCLEASE H1"/>
    <property type="match status" value="1"/>
</dbReference>
<evidence type="ECO:0000256" key="1">
    <source>
        <dbReference type="ARBA" id="ARBA00000077"/>
    </source>
</evidence>
<dbReference type="InterPro" id="IPR050092">
    <property type="entry name" value="RNase_H"/>
</dbReference>
<evidence type="ECO:0000256" key="8">
    <source>
        <dbReference type="ARBA" id="ARBA00022801"/>
    </source>
</evidence>
<keyword evidence="8" id="KW-0378">Hydrolase</keyword>
<dbReference type="GO" id="GO:0004523">
    <property type="term" value="F:RNA-DNA hybrid ribonuclease activity"/>
    <property type="evidence" value="ECO:0007669"/>
    <property type="project" value="UniProtKB-EC"/>
</dbReference>
<keyword evidence="5" id="KW-0540">Nuclease</keyword>
<feature type="domain" description="RNase H type-1" evidence="10">
    <location>
        <begin position="303"/>
        <end position="453"/>
    </location>
</feature>
<evidence type="ECO:0000259" key="10">
    <source>
        <dbReference type="PROSITE" id="PS50879"/>
    </source>
</evidence>
<evidence type="ECO:0000256" key="4">
    <source>
        <dbReference type="ARBA" id="ARBA00012180"/>
    </source>
</evidence>
<dbReference type="SUPFAM" id="SSF55658">
    <property type="entry name" value="L9 N-domain-like"/>
    <property type="match status" value="2"/>
</dbReference>
<dbReference type="FunFam" id="3.30.420.10:FF:000090">
    <property type="entry name" value="Ribonuclease H"/>
    <property type="match status" value="1"/>
</dbReference>
<evidence type="ECO:0000256" key="2">
    <source>
        <dbReference type="ARBA" id="ARBA00001946"/>
    </source>
</evidence>
<reference evidence="11" key="1">
    <citation type="journal article" date="2020" name="Stud. Mycol.">
        <title>101 Dothideomycetes genomes: a test case for predicting lifestyles and emergence of pathogens.</title>
        <authorList>
            <person name="Haridas S."/>
            <person name="Albert R."/>
            <person name="Binder M."/>
            <person name="Bloem J."/>
            <person name="Labutti K."/>
            <person name="Salamov A."/>
            <person name="Andreopoulos B."/>
            <person name="Baker S."/>
            <person name="Barry K."/>
            <person name="Bills G."/>
            <person name="Bluhm B."/>
            <person name="Cannon C."/>
            <person name="Castanera R."/>
            <person name="Culley D."/>
            <person name="Daum C."/>
            <person name="Ezra D."/>
            <person name="Gonzalez J."/>
            <person name="Henrissat B."/>
            <person name="Kuo A."/>
            <person name="Liang C."/>
            <person name="Lipzen A."/>
            <person name="Lutzoni F."/>
            <person name="Magnuson J."/>
            <person name="Mondo S."/>
            <person name="Nolan M."/>
            <person name="Ohm R."/>
            <person name="Pangilinan J."/>
            <person name="Park H.-J."/>
            <person name="Ramirez L."/>
            <person name="Alfaro M."/>
            <person name="Sun H."/>
            <person name="Tritt A."/>
            <person name="Yoshinaga Y."/>
            <person name="Zwiers L.-H."/>
            <person name="Turgeon B."/>
            <person name="Goodwin S."/>
            <person name="Spatafora J."/>
            <person name="Crous P."/>
            <person name="Grigoriev I."/>
        </authorList>
    </citation>
    <scope>NUCLEOTIDE SEQUENCE</scope>
    <source>
        <strain evidence="11">CBS 122368</strain>
    </source>
</reference>
<dbReference type="PANTHER" id="PTHR10642">
    <property type="entry name" value="RIBONUCLEASE H1"/>
    <property type="match status" value="1"/>
</dbReference>
<dbReference type="InterPro" id="IPR011320">
    <property type="entry name" value="RNase_H1_N"/>
</dbReference>
<dbReference type="CDD" id="cd09280">
    <property type="entry name" value="RNase_HI_eukaryote_like"/>
    <property type="match status" value="1"/>
</dbReference>
<evidence type="ECO:0000256" key="5">
    <source>
        <dbReference type="ARBA" id="ARBA00022722"/>
    </source>
</evidence>
<dbReference type="GO" id="GO:0046872">
    <property type="term" value="F:metal ion binding"/>
    <property type="evidence" value="ECO:0007669"/>
    <property type="project" value="UniProtKB-KW"/>
</dbReference>
<dbReference type="SUPFAM" id="SSF53098">
    <property type="entry name" value="Ribonuclease H-like"/>
    <property type="match status" value="1"/>
</dbReference>
<evidence type="ECO:0000313" key="11">
    <source>
        <dbReference type="EMBL" id="KAF2243278.1"/>
    </source>
</evidence>
<evidence type="ECO:0000256" key="3">
    <source>
        <dbReference type="ARBA" id="ARBA00005300"/>
    </source>
</evidence>
<dbReference type="EC" id="3.1.26.4" evidence="4"/>
<dbReference type="InterPro" id="IPR012337">
    <property type="entry name" value="RNaseH-like_sf"/>
</dbReference>
<sequence length="513" mass="55957">MRTAVKRFAGHRALSCEIRHLRRLSSRGDCPVRRVQATAHIRARELPYKDRPPAPRWYHQETTVVGAFFSGQDFEIEGAMGDARSTSTTSSGAKRKRAAPVYYAVKLGHEPGIYYSWEDAKRQTAAFKNPILKKCNTLAEAEEFMKSGSYSPARPGKSKYYGVQVGHRPGVYTDWPSVLQQVTGYKGGKQKKFDTWEEAQAYVNEAKGATPSDSGAAISLKGHLESTLSVGATIKAPKKQKKNDGSALAAITNGDFEPGTGPLPPGAEDGFDRTLKLDLATGAVQYKTYAELSALKMQPTGEFEGPLKICTDGATKGNGKIGAYAGLGVWFGPNDPRNIAEPLTGEKQTNQRAELTAIARALDIAPINRSAIIYTDSHYSLKCLTVWFQKWEQNDWKNSAGKPVENKDLIEPILARIRERELSKATTKIIWIKAHNGHEGNEGADALANQGATQRQAQQQMKARAGHSEIDVEPHAVDKPGMGKAHAFAEYGAQEGQAQINGIFGYLPGDADV</sequence>
<dbReference type="Gene3D" id="3.40.970.10">
    <property type="entry name" value="Ribonuclease H1, N-terminal domain"/>
    <property type="match status" value="2"/>
</dbReference>
<accession>A0A6A6HZU7</accession>
<evidence type="ECO:0000313" key="12">
    <source>
        <dbReference type="Proteomes" id="UP000800094"/>
    </source>
</evidence>
<comment type="similarity">
    <text evidence="3">Belongs to the RNase H family.</text>
</comment>
<dbReference type="EMBL" id="ML987205">
    <property type="protein sequence ID" value="KAF2243278.1"/>
    <property type="molecule type" value="Genomic_DNA"/>
</dbReference>
<keyword evidence="7" id="KW-0255">Endonuclease</keyword>
<name>A0A6A6HZU7_9PLEO</name>
<evidence type="ECO:0000256" key="7">
    <source>
        <dbReference type="ARBA" id="ARBA00022759"/>
    </source>
</evidence>
<keyword evidence="9" id="KW-0460">Magnesium</keyword>
<dbReference type="FunFam" id="3.40.970.10:FF:000001">
    <property type="entry name" value="Ribonuclease H1"/>
    <property type="match status" value="1"/>
</dbReference>
<comment type="catalytic activity">
    <reaction evidence="1">
        <text>Endonucleolytic cleavage to 5'-phosphomonoester.</text>
        <dbReference type="EC" id="3.1.26.4"/>
    </reaction>
</comment>
<dbReference type="GeneID" id="54583414"/>
<dbReference type="Pfam" id="PF01693">
    <property type="entry name" value="Cauli_VI"/>
    <property type="match status" value="2"/>
</dbReference>
<comment type="cofactor">
    <cofactor evidence="2">
        <name>Mg(2+)</name>
        <dbReference type="ChEBI" id="CHEBI:18420"/>
    </cofactor>
</comment>
<keyword evidence="6" id="KW-0479">Metal-binding</keyword>